<protein>
    <submittedName>
        <fullName evidence="2">DNA polymerase</fullName>
    </submittedName>
</protein>
<dbReference type="SMART" id="SM00987">
    <property type="entry name" value="UreE_C"/>
    <property type="match status" value="1"/>
</dbReference>
<name>A0A1I6JIS9_9SPHN</name>
<keyword evidence="3" id="KW-1185">Reference proteome</keyword>
<dbReference type="AlphaFoldDB" id="A0A1I6JIS9"/>
<dbReference type="Pfam" id="PF03167">
    <property type="entry name" value="UDG"/>
    <property type="match status" value="1"/>
</dbReference>
<feature type="domain" description="Uracil-DNA glycosylase-like" evidence="1">
    <location>
        <begin position="85"/>
        <end position="229"/>
    </location>
</feature>
<dbReference type="InterPro" id="IPR005122">
    <property type="entry name" value="Uracil-DNA_glycosylase-like"/>
</dbReference>
<accession>A0A1I6JIS9</accession>
<organism evidence="2 3">
    <name type="scientific">Sphingomonas jatrophae</name>
    <dbReference type="NCBI Taxonomy" id="1166337"/>
    <lineage>
        <taxon>Bacteria</taxon>
        <taxon>Pseudomonadati</taxon>
        <taxon>Pseudomonadota</taxon>
        <taxon>Alphaproteobacteria</taxon>
        <taxon>Sphingomonadales</taxon>
        <taxon>Sphingomonadaceae</taxon>
        <taxon>Sphingomonas</taxon>
    </lineage>
</organism>
<dbReference type="EMBL" id="FOZG01000001">
    <property type="protein sequence ID" value="SFR78877.1"/>
    <property type="molecule type" value="Genomic_DNA"/>
</dbReference>
<dbReference type="SMART" id="SM00986">
    <property type="entry name" value="UDG"/>
    <property type="match status" value="1"/>
</dbReference>
<evidence type="ECO:0000313" key="2">
    <source>
        <dbReference type="EMBL" id="SFR78877.1"/>
    </source>
</evidence>
<evidence type="ECO:0000313" key="3">
    <source>
        <dbReference type="Proteomes" id="UP000198824"/>
    </source>
</evidence>
<dbReference type="SUPFAM" id="SSF52141">
    <property type="entry name" value="Uracil-DNA glycosylase-like"/>
    <property type="match status" value="1"/>
</dbReference>
<sequence length="237" mass="24666">MDMAHAAATLRWWAEAGVDVLVDDLPRDWLTRAPAARAPLAPMADAAGVPTAAARGAVLPDTLSSFAAWIATPVAFPGLPPRRAAPEGDASAGLMLLADMPEMDAPTEALGGKAGKLLDGMLRAIGRGRESAYLATLCPARPAGGRLAEPVRAQALAAARHHVSLAAPRVLLLLGQGAVETFGLEWPAARGRKHIVNHAAGTVTAIATFHPRFLLAHPACKADAWADLRLLIAEFDA</sequence>
<evidence type="ECO:0000259" key="1">
    <source>
        <dbReference type="SMART" id="SM00986"/>
    </source>
</evidence>
<dbReference type="RefSeq" id="WP_242653253.1">
    <property type="nucleotide sequence ID" value="NZ_FOZG01000001.1"/>
</dbReference>
<reference evidence="2 3" key="1">
    <citation type="submission" date="2016-10" db="EMBL/GenBank/DDBJ databases">
        <authorList>
            <person name="de Groot N.N."/>
        </authorList>
    </citation>
    <scope>NUCLEOTIDE SEQUENCE [LARGE SCALE GENOMIC DNA]</scope>
    <source>
        <strain evidence="2 3">S5-249</strain>
    </source>
</reference>
<gene>
    <name evidence="2" type="ORF">SAMN05192580_0326</name>
</gene>
<proteinExistence type="predicted"/>
<dbReference type="InterPro" id="IPR036895">
    <property type="entry name" value="Uracil-DNA_glycosylase-like_sf"/>
</dbReference>
<dbReference type="STRING" id="1166337.SAMN05192580_0326"/>
<dbReference type="Proteomes" id="UP000198824">
    <property type="component" value="Unassembled WGS sequence"/>
</dbReference>
<dbReference type="Gene3D" id="3.40.470.10">
    <property type="entry name" value="Uracil-DNA glycosylase-like domain"/>
    <property type="match status" value="1"/>
</dbReference>